<sequence>MLKNKNVNIVCDKNLMLKTIAMPSHKNVNGNIFGGWIMSQMDIGGGILAKEISRGKVSTVYIKYINFLKPILAGDIVNCYANCIKIGNTSITIRTEIWVKRINPFSYNVLYCTNSAIFVYVAVNEYGESRVLPIINNL</sequence>
<dbReference type="Gene3D" id="3.10.129.10">
    <property type="entry name" value="Hotdog Thioesterase"/>
    <property type="match status" value="1"/>
</dbReference>
<dbReference type="PANTHER" id="PTHR11049:SF5">
    <property type="entry name" value="ACYL-COA THIOESTER HYDROLASE YCIA"/>
    <property type="match status" value="1"/>
</dbReference>
<dbReference type="GO" id="GO:0052816">
    <property type="term" value="F:long-chain fatty acyl-CoA hydrolase activity"/>
    <property type="evidence" value="ECO:0007669"/>
    <property type="project" value="TreeGrafter"/>
</dbReference>
<dbReference type="GO" id="GO:0006637">
    <property type="term" value="P:acyl-CoA metabolic process"/>
    <property type="evidence" value="ECO:0007669"/>
    <property type="project" value="TreeGrafter"/>
</dbReference>
<dbReference type="PROSITE" id="PS51770">
    <property type="entry name" value="HOTDOG_ACOT"/>
    <property type="match status" value="1"/>
</dbReference>
<dbReference type="EC" id="3.1.2.-" evidence="5"/>
<reference evidence="5 6" key="1">
    <citation type="submission" date="2019-02" db="EMBL/GenBank/DDBJ databases">
        <authorList>
            <person name="Manzano-Marin A."/>
            <person name="Manzano-Marin A."/>
        </authorList>
    </citation>
    <scope>NUCLEOTIDE SEQUENCE [LARGE SCALE GENOMIC DNA]</scope>
    <source>
        <strain evidence="5 6">BuCicurvipes</strain>
    </source>
</reference>
<dbReference type="EMBL" id="LR217710">
    <property type="protein sequence ID" value="VFP81469.1"/>
    <property type="molecule type" value="Genomic_DNA"/>
</dbReference>
<dbReference type="PANTHER" id="PTHR11049">
    <property type="entry name" value="ACYL COENZYME A THIOESTER HYDROLASE"/>
    <property type="match status" value="1"/>
</dbReference>
<accession>A0A451D6J9</accession>
<evidence type="ECO:0000256" key="2">
    <source>
        <dbReference type="ARBA" id="ARBA00022801"/>
    </source>
</evidence>
<proteinExistence type="inferred from homology"/>
<dbReference type="Pfam" id="PF03061">
    <property type="entry name" value="4HBT"/>
    <property type="match status" value="1"/>
</dbReference>
<dbReference type="SUPFAM" id="SSF54637">
    <property type="entry name" value="Thioesterase/thiol ester dehydrase-isomerase"/>
    <property type="match status" value="1"/>
</dbReference>
<dbReference type="Proteomes" id="UP000294344">
    <property type="component" value="Chromosome"/>
</dbReference>
<dbReference type="RefSeq" id="WP_154029231.1">
    <property type="nucleotide sequence ID" value="NZ_LR217710.1"/>
</dbReference>
<dbReference type="GO" id="GO:0009062">
    <property type="term" value="P:fatty acid catabolic process"/>
    <property type="evidence" value="ECO:0007669"/>
    <property type="project" value="TreeGrafter"/>
</dbReference>
<dbReference type="InterPro" id="IPR029069">
    <property type="entry name" value="HotDog_dom_sf"/>
</dbReference>
<evidence type="ECO:0000256" key="1">
    <source>
        <dbReference type="ARBA" id="ARBA00010458"/>
    </source>
</evidence>
<evidence type="ECO:0000313" key="5">
    <source>
        <dbReference type="EMBL" id="VFP81469.1"/>
    </source>
</evidence>
<dbReference type="InterPro" id="IPR006683">
    <property type="entry name" value="Thioestr_dom"/>
</dbReference>
<dbReference type="InterPro" id="IPR040170">
    <property type="entry name" value="Cytosol_ACT"/>
</dbReference>
<dbReference type="OrthoDB" id="9801856at2"/>
<protein>
    <submittedName>
        <fullName evidence="5">Acyl-CoA thioester hydrolase YciA</fullName>
        <ecNumber evidence="5">3.1.2.-</ecNumber>
    </submittedName>
</protein>
<organism evidence="5 6">
    <name type="scientific">Buchnera aphidicola</name>
    <name type="common">Cinara curvipes</name>
    <dbReference type="NCBI Taxonomy" id="2518975"/>
    <lineage>
        <taxon>Bacteria</taxon>
        <taxon>Pseudomonadati</taxon>
        <taxon>Pseudomonadota</taxon>
        <taxon>Gammaproteobacteria</taxon>
        <taxon>Enterobacterales</taxon>
        <taxon>Erwiniaceae</taxon>
        <taxon>Buchnera</taxon>
    </lineage>
</organism>
<dbReference type="AlphaFoldDB" id="A0A451D6J9"/>
<dbReference type="CDD" id="cd03442">
    <property type="entry name" value="BFIT_BACH"/>
    <property type="match status" value="1"/>
</dbReference>
<evidence type="ECO:0000313" key="6">
    <source>
        <dbReference type="Proteomes" id="UP000294344"/>
    </source>
</evidence>
<gene>
    <name evidence="5" type="primary">yciA</name>
    <name evidence="5" type="ORF">BUCICURV3402_179</name>
</gene>
<feature type="domain" description="HotDog ACOT-type" evidence="4">
    <location>
        <begin position="11"/>
        <end position="126"/>
    </location>
</feature>
<keyword evidence="2 3" id="KW-0378">Hydrolase</keyword>
<evidence type="ECO:0000256" key="3">
    <source>
        <dbReference type="PROSITE-ProRule" id="PRU01106"/>
    </source>
</evidence>
<evidence type="ECO:0000259" key="4">
    <source>
        <dbReference type="PROSITE" id="PS51770"/>
    </source>
</evidence>
<name>A0A451D6J9_9GAMM</name>
<dbReference type="GO" id="GO:0005829">
    <property type="term" value="C:cytosol"/>
    <property type="evidence" value="ECO:0007669"/>
    <property type="project" value="TreeGrafter"/>
</dbReference>
<comment type="similarity">
    <text evidence="1">Belongs to the acyl coenzyme A hydrolase family.</text>
</comment>
<dbReference type="InterPro" id="IPR033120">
    <property type="entry name" value="HOTDOG_ACOT"/>
</dbReference>